<dbReference type="PANTHER" id="PTHR47396:SF1">
    <property type="entry name" value="ATP-DEPENDENT HELICASE IRC3-RELATED"/>
    <property type="match status" value="1"/>
</dbReference>
<gene>
    <name evidence="2" type="ORF">RWD45_18250</name>
</gene>
<comment type="caution">
    <text evidence="2">The sequence shown here is derived from an EMBL/GenBank/DDBJ whole genome shotgun (WGS) entry which is preliminary data.</text>
</comment>
<accession>A0ABU5CUT0</accession>
<proteinExistence type="predicted"/>
<keyword evidence="2" id="KW-0378">Hydrolase</keyword>
<dbReference type="InterPro" id="IPR050742">
    <property type="entry name" value="Helicase_Restrict-Modif_Enz"/>
</dbReference>
<keyword evidence="2" id="KW-0547">Nucleotide-binding</keyword>
<dbReference type="Gene3D" id="3.40.50.300">
    <property type="entry name" value="P-loop containing nucleotide triphosphate hydrolases"/>
    <property type="match status" value="2"/>
</dbReference>
<dbReference type="PANTHER" id="PTHR47396">
    <property type="entry name" value="TYPE I RESTRICTION ENZYME ECOKI R PROTEIN"/>
    <property type="match status" value="1"/>
</dbReference>
<evidence type="ECO:0000313" key="2">
    <source>
        <dbReference type="EMBL" id="MDY0410134.1"/>
    </source>
</evidence>
<name>A0ABU5CUT0_9BACI</name>
<organism evidence="2 3">
    <name type="scientific">Paracerasibacillus soli</name>
    <dbReference type="NCBI Taxonomy" id="480284"/>
    <lineage>
        <taxon>Bacteria</taxon>
        <taxon>Bacillati</taxon>
        <taxon>Bacillota</taxon>
        <taxon>Bacilli</taxon>
        <taxon>Bacillales</taxon>
        <taxon>Bacillaceae</taxon>
        <taxon>Paracerasibacillus</taxon>
    </lineage>
</organism>
<dbReference type="InterPro" id="IPR027417">
    <property type="entry name" value="P-loop_NTPase"/>
</dbReference>
<dbReference type="InterPro" id="IPR014001">
    <property type="entry name" value="Helicase_ATP-bd"/>
</dbReference>
<dbReference type="Proteomes" id="UP001275315">
    <property type="component" value="Unassembled WGS sequence"/>
</dbReference>
<dbReference type="Pfam" id="PF04851">
    <property type="entry name" value="ResIII"/>
    <property type="match status" value="1"/>
</dbReference>
<dbReference type="CDD" id="cd18785">
    <property type="entry name" value="SF2_C"/>
    <property type="match status" value="1"/>
</dbReference>
<keyword evidence="2" id="KW-0347">Helicase</keyword>
<sequence length="467" mass="53298">MGLKTFQKKVISQLTRFLELINETNNIESAYNTYWNEQDVLVGTNGVQAYKNNIKNVPHVCFKVPTGGGKTYIAASSIKPVFDAMPFSKTKAVVWLVPSNSILEQTINNLKDINHHYRQKIDVDFNNRVEVYTKEQLLNGQNFNPTTVNEQLSIFVLSYDTLRSRNKEDRKIYQENGNLSQFPNFYTSPETLIDGVDDTALIQVINQLSPMIIVDESHNATSELSIEMLKNLNPSFILDLTATPKENSNIISYVDAIELKGENMVKLPVIVYNRQSQKEVIVNAIDLRESLEKQAIENYSKTKKYIRPIALFQAQPKGQENNETFEKLKEELINIGIPSEHIAIKTSDINDIKDVDLLSPQCEIRYIITVNALKEGWDCPFAYVLATLANKSSQVDVEQILGRVLRQPYIKEYENPLLNMSYVLTSSSNFRNTLDNIVVGLNRAGYSKHDYRIAENNVKKKILRMKT</sequence>
<reference evidence="2 3" key="1">
    <citation type="submission" date="2023-10" db="EMBL/GenBank/DDBJ databases">
        <title>Virgibacillus soli CC-YMP-6 genome.</title>
        <authorList>
            <person name="Miliotis G."/>
            <person name="Sengupta P."/>
            <person name="Hameed A."/>
            <person name="Chuvochina M."/>
            <person name="Mcdonagh F."/>
            <person name="Simpson A.C."/>
            <person name="Singh N.K."/>
            <person name="Rekha P.D."/>
            <person name="Raman K."/>
            <person name="Hugenholtz P."/>
            <person name="Venkateswaran K."/>
        </authorList>
    </citation>
    <scope>NUCLEOTIDE SEQUENCE [LARGE SCALE GENOMIC DNA]</scope>
    <source>
        <strain evidence="2 3">CC-YMP-6</strain>
    </source>
</reference>
<keyword evidence="2" id="KW-0067">ATP-binding</keyword>
<dbReference type="SUPFAM" id="SSF52540">
    <property type="entry name" value="P-loop containing nucleoside triphosphate hydrolases"/>
    <property type="match status" value="2"/>
</dbReference>
<dbReference type="GO" id="GO:0004386">
    <property type="term" value="F:helicase activity"/>
    <property type="evidence" value="ECO:0007669"/>
    <property type="project" value="UniProtKB-KW"/>
</dbReference>
<evidence type="ECO:0000313" key="3">
    <source>
        <dbReference type="Proteomes" id="UP001275315"/>
    </source>
</evidence>
<dbReference type="RefSeq" id="WP_320380996.1">
    <property type="nucleotide sequence ID" value="NZ_JAWDIQ010000003.1"/>
</dbReference>
<feature type="domain" description="Helicase ATP-binding" evidence="1">
    <location>
        <begin position="65"/>
        <end position="262"/>
    </location>
</feature>
<dbReference type="EMBL" id="JAWDIQ010000003">
    <property type="protein sequence ID" value="MDY0410134.1"/>
    <property type="molecule type" value="Genomic_DNA"/>
</dbReference>
<evidence type="ECO:0000259" key="1">
    <source>
        <dbReference type="PROSITE" id="PS51192"/>
    </source>
</evidence>
<dbReference type="PROSITE" id="PS51192">
    <property type="entry name" value="HELICASE_ATP_BIND_1"/>
    <property type="match status" value="1"/>
</dbReference>
<keyword evidence="3" id="KW-1185">Reference proteome</keyword>
<protein>
    <submittedName>
        <fullName evidence="2">DEAD/DEAH box helicase family protein</fullName>
    </submittedName>
</protein>
<dbReference type="InterPro" id="IPR006935">
    <property type="entry name" value="Helicase/UvrB_N"/>
</dbReference>